<organism evidence="1">
    <name type="scientific">viral metagenome</name>
    <dbReference type="NCBI Taxonomy" id="1070528"/>
    <lineage>
        <taxon>unclassified sequences</taxon>
        <taxon>metagenomes</taxon>
        <taxon>organismal metagenomes</taxon>
    </lineage>
</organism>
<accession>A0A6M3KYU3</accession>
<dbReference type="EMBL" id="MT142656">
    <property type="protein sequence ID" value="QJA86731.1"/>
    <property type="molecule type" value="Genomic_DNA"/>
</dbReference>
<sequence>MQSPQSILGKEKRIKNKNRKEKNMKTMAIYFGDLNEEARQTFIEIFGEDGNYDIAPLFIYEQEEEDEE</sequence>
<protein>
    <submittedName>
        <fullName evidence="1">Uncharacterized protein</fullName>
    </submittedName>
</protein>
<reference evidence="1" key="1">
    <citation type="submission" date="2020-03" db="EMBL/GenBank/DDBJ databases">
        <title>The deep terrestrial virosphere.</title>
        <authorList>
            <person name="Holmfeldt K."/>
            <person name="Nilsson E."/>
            <person name="Simone D."/>
            <person name="Lopez-Fernandez M."/>
            <person name="Wu X."/>
            <person name="de Brujin I."/>
            <person name="Lundin D."/>
            <person name="Andersson A."/>
            <person name="Bertilsson S."/>
            <person name="Dopson M."/>
        </authorList>
    </citation>
    <scope>NUCLEOTIDE SEQUENCE</scope>
    <source>
        <strain evidence="1">MM415B03125</strain>
    </source>
</reference>
<evidence type="ECO:0000313" key="1">
    <source>
        <dbReference type="EMBL" id="QJA86731.1"/>
    </source>
</evidence>
<name>A0A6M3KYU3_9ZZZZ</name>
<gene>
    <name evidence="1" type="ORF">MM415B03125_0009</name>
</gene>
<proteinExistence type="predicted"/>
<dbReference type="AlphaFoldDB" id="A0A6M3KYU3"/>